<dbReference type="AlphaFoldDB" id="A0A0P9DFQ2"/>
<evidence type="ECO:0000313" key="1">
    <source>
        <dbReference type="EMBL" id="KPV52056.1"/>
    </source>
</evidence>
<gene>
    <name evidence="1" type="ORF">SE17_17725</name>
</gene>
<reference evidence="1 2" key="1">
    <citation type="submission" date="2015-09" db="EMBL/GenBank/DDBJ databases">
        <title>Draft genome sequence of Kouleothrix aurantiaca JCM 19913.</title>
        <authorList>
            <person name="Hemp J."/>
        </authorList>
    </citation>
    <scope>NUCLEOTIDE SEQUENCE [LARGE SCALE GENOMIC DNA]</scope>
    <source>
        <strain evidence="1 2">COM-B</strain>
    </source>
</reference>
<evidence type="ECO:0000313" key="2">
    <source>
        <dbReference type="Proteomes" id="UP000050509"/>
    </source>
</evidence>
<accession>A0A0P9DFQ2</accession>
<keyword evidence="2" id="KW-1185">Reference proteome</keyword>
<dbReference type="EMBL" id="LJCR01000676">
    <property type="protein sequence ID" value="KPV52056.1"/>
    <property type="molecule type" value="Genomic_DNA"/>
</dbReference>
<dbReference type="Proteomes" id="UP000050509">
    <property type="component" value="Unassembled WGS sequence"/>
</dbReference>
<sequence>MPATDLVRALWAQFYSGTAPGMLGLVPHAQLWLDEQPRVHGPDSGIVSQLYQAITTSLRDARMYGAALEAANAGIVFAEHLSGPREPNADASSAYYRRSRVYAGMAESARGDRRGELLGLAAADAAEAVARAPENRIALRVVSLQNLAQLQAIAGAGSTAAITPLQQAFQQAGGNTRYVRDATNITLSRSGLYHVAARVYIDLARIEEGRGYLESAEDHIADAIGSLSAVEHRWNVDMQITHMEIAARQGNMRDAADIAPQIASALDIHQSRRLGTRALEVISRVRVPRANRAARENLSDAAAQIKRMLSSTGVMAV</sequence>
<protein>
    <submittedName>
        <fullName evidence="1">Uncharacterized protein</fullName>
    </submittedName>
</protein>
<organism evidence="1 2">
    <name type="scientific">Kouleothrix aurantiaca</name>
    <dbReference type="NCBI Taxonomy" id="186479"/>
    <lineage>
        <taxon>Bacteria</taxon>
        <taxon>Bacillati</taxon>
        <taxon>Chloroflexota</taxon>
        <taxon>Chloroflexia</taxon>
        <taxon>Chloroflexales</taxon>
        <taxon>Roseiflexineae</taxon>
        <taxon>Roseiflexaceae</taxon>
        <taxon>Kouleothrix</taxon>
    </lineage>
</organism>
<comment type="caution">
    <text evidence="1">The sequence shown here is derived from an EMBL/GenBank/DDBJ whole genome shotgun (WGS) entry which is preliminary data.</text>
</comment>
<proteinExistence type="predicted"/>
<name>A0A0P9DFQ2_9CHLR</name>